<feature type="region of interest" description="Disordered" evidence="4">
    <location>
        <begin position="542"/>
        <end position="576"/>
    </location>
</feature>
<dbReference type="Gene3D" id="3.40.395.10">
    <property type="entry name" value="Adenoviral Proteinase, Chain A"/>
    <property type="match status" value="1"/>
</dbReference>
<dbReference type="SUPFAM" id="SSF54001">
    <property type="entry name" value="Cysteine proteinases"/>
    <property type="match status" value="1"/>
</dbReference>
<name>A0AAV0ED44_9ASTE</name>
<feature type="compositionally biased region" description="Polar residues" evidence="4">
    <location>
        <begin position="352"/>
        <end position="362"/>
    </location>
</feature>
<dbReference type="PANTHER" id="PTHR48449">
    <property type="entry name" value="DUF1985 DOMAIN-CONTAINING PROTEIN"/>
    <property type="match status" value="1"/>
</dbReference>
<dbReference type="InterPro" id="IPR015410">
    <property type="entry name" value="DUF1985"/>
</dbReference>
<dbReference type="GO" id="GO:0006508">
    <property type="term" value="P:proteolysis"/>
    <property type="evidence" value="ECO:0007669"/>
    <property type="project" value="UniProtKB-KW"/>
</dbReference>
<dbReference type="PANTHER" id="PTHR48449:SF1">
    <property type="entry name" value="DUF1985 DOMAIN-CONTAINING PROTEIN"/>
    <property type="match status" value="1"/>
</dbReference>
<dbReference type="InterPro" id="IPR003653">
    <property type="entry name" value="Peptidase_C48_C"/>
</dbReference>
<evidence type="ECO:0000256" key="2">
    <source>
        <dbReference type="ARBA" id="ARBA00022670"/>
    </source>
</evidence>
<keyword evidence="7" id="KW-1185">Reference proteome</keyword>
<dbReference type="EMBL" id="CAMAPF010000923">
    <property type="protein sequence ID" value="CAH9122118.1"/>
    <property type="molecule type" value="Genomic_DNA"/>
</dbReference>
<evidence type="ECO:0000256" key="4">
    <source>
        <dbReference type="SAM" id="MobiDB-lite"/>
    </source>
</evidence>
<keyword evidence="3" id="KW-0378">Hydrolase</keyword>
<evidence type="ECO:0000256" key="1">
    <source>
        <dbReference type="ARBA" id="ARBA00005234"/>
    </source>
</evidence>
<organism evidence="6 7">
    <name type="scientific">Cuscuta epithymum</name>
    <dbReference type="NCBI Taxonomy" id="186058"/>
    <lineage>
        <taxon>Eukaryota</taxon>
        <taxon>Viridiplantae</taxon>
        <taxon>Streptophyta</taxon>
        <taxon>Embryophyta</taxon>
        <taxon>Tracheophyta</taxon>
        <taxon>Spermatophyta</taxon>
        <taxon>Magnoliopsida</taxon>
        <taxon>eudicotyledons</taxon>
        <taxon>Gunneridae</taxon>
        <taxon>Pentapetalae</taxon>
        <taxon>asterids</taxon>
        <taxon>lamiids</taxon>
        <taxon>Solanales</taxon>
        <taxon>Convolvulaceae</taxon>
        <taxon>Cuscuteae</taxon>
        <taxon>Cuscuta</taxon>
        <taxon>Cuscuta subgen. Cuscuta</taxon>
    </lineage>
</organism>
<accession>A0AAV0ED44</accession>
<feature type="domain" description="Ubiquitin-like protease family profile" evidence="5">
    <location>
        <begin position="680"/>
        <end position="877"/>
    </location>
</feature>
<dbReference type="Pfam" id="PF09331">
    <property type="entry name" value="DUF1985"/>
    <property type="match status" value="1"/>
</dbReference>
<feature type="compositionally biased region" description="Polar residues" evidence="4">
    <location>
        <begin position="448"/>
        <end position="470"/>
    </location>
</feature>
<dbReference type="InterPro" id="IPR038765">
    <property type="entry name" value="Papain-like_cys_pep_sf"/>
</dbReference>
<proteinExistence type="inferred from homology"/>
<dbReference type="PROSITE" id="PS50600">
    <property type="entry name" value="ULP_PROTEASE"/>
    <property type="match status" value="1"/>
</dbReference>
<feature type="compositionally biased region" description="Polar residues" evidence="4">
    <location>
        <begin position="542"/>
        <end position="563"/>
    </location>
</feature>
<dbReference type="Proteomes" id="UP001152523">
    <property type="component" value="Unassembled WGS sequence"/>
</dbReference>
<comment type="caution">
    <text evidence="6">The sequence shown here is derived from an EMBL/GenBank/DDBJ whole genome shotgun (WGS) entry which is preliminary data.</text>
</comment>
<evidence type="ECO:0000256" key="3">
    <source>
        <dbReference type="ARBA" id="ARBA00022801"/>
    </source>
</evidence>
<evidence type="ECO:0000259" key="5">
    <source>
        <dbReference type="PROSITE" id="PS50600"/>
    </source>
</evidence>
<feature type="region of interest" description="Disordered" evidence="4">
    <location>
        <begin position="340"/>
        <end position="386"/>
    </location>
</feature>
<evidence type="ECO:0000313" key="6">
    <source>
        <dbReference type="EMBL" id="CAH9122118.1"/>
    </source>
</evidence>
<reference evidence="6" key="1">
    <citation type="submission" date="2022-07" db="EMBL/GenBank/DDBJ databases">
        <authorList>
            <person name="Macas J."/>
            <person name="Novak P."/>
            <person name="Neumann P."/>
        </authorList>
    </citation>
    <scope>NUCLEOTIDE SEQUENCE</scope>
</reference>
<evidence type="ECO:0000313" key="7">
    <source>
        <dbReference type="Proteomes" id="UP001152523"/>
    </source>
</evidence>
<protein>
    <recommendedName>
        <fullName evidence="5">Ubiquitin-like protease family profile domain-containing protein</fullName>
    </recommendedName>
</protein>
<dbReference type="GO" id="GO:0008234">
    <property type="term" value="F:cysteine-type peptidase activity"/>
    <property type="evidence" value="ECO:0007669"/>
    <property type="project" value="InterPro"/>
</dbReference>
<feature type="region of interest" description="Disordered" evidence="4">
    <location>
        <begin position="448"/>
        <end position="491"/>
    </location>
</feature>
<dbReference type="Pfam" id="PF02902">
    <property type="entry name" value="Peptidase_C48"/>
    <property type="match status" value="1"/>
</dbReference>
<comment type="similarity">
    <text evidence="1">Belongs to the peptidase C48 family.</text>
</comment>
<feature type="region of interest" description="Disordered" evidence="4">
    <location>
        <begin position="1"/>
        <end position="20"/>
    </location>
</feature>
<keyword evidence="2" id="KW-0645">Protease</keyword>
<gene>
    <name evidence="6" type="ORF">CEPIT_LOCUS24231</name>
</gene>
<sequence>MEDNDDFTTPPPSSTPFLRSSVKVPSTQMVPKHMYKRLVKKSIVYRPIKNRKVNTYSRLFDSVSLVKQKLEPHQVQLFRKTAFGPFLDARKMCCSGLLIHYLLGNLVEVENVANPFHLYFEIQDRVVHFSVLDFTTILGLNYHDTVPTIEQESSYRGSFWLKYFPTNSRVTRSDIKLLYQSLVKGMETDEDIIRLSLIYVLSHSFLSADPKIALNSSYLNLIDDIDAFNSYPWGRVIWSDMVSCFKNGANCLKLNEAHYNVYGCVVALQVWAFESFPALREVGLALLVDPDAFPRVLRWTSAKKNPNTLNCSIFSNPNFVFQPITPSTIELNHDNVHQSGILVDSNPPVSPKPTSKLTPCSTSEKKQRRKKSNVSVGAKKQSTRTNNCRGEGGCVDMADHLPRSEFVAKIAVFNDELNSLRSLISELQAKVKVQDEVILMLKQRLHDNSSGQFTSPLRTNSVPQQAQDGSSGHHENGVHKNAAPDNLMYEKDNPAPHGVETVPLATNYPSNASDEELDVSMTQILNVAFDLYDPKDTNLSASKDINNDVSQPHTSTSFLNQDCQNDKPPKVPLQPPKSIVFKQPIISVPEERPKRRLCSPARYTPGSDALQKCKKQRPSHNLCPFSLDPFAELKPLSARLKFTKFIMQGVVRGHRSTSVPKKYLPEEEKSIHLVFFYDVVIDSKSWIYRLHEPEQCLDATHVQVICFYLRMKAATYPYPETFYTCDTYIPDYLNKLYDKYKAGTIHPKDSSSDGYLVEEIAGAEELYMPPFWECDHVYIPLNLSQTHWCLVVLDIHNHCLSIYDSSIRRATKKPKTVEYMRGLIHYLPKVVAALKAHHQKTSFNDAQSYKLEVIKDVPQQDNGGDCGIFMLKFAELLQMGIDVKKLCPSKIPEYRAKWAHDLYLYGDRNKDEV</sequence>
<dbReference type="AlphaFoldDB" id="A0AAV0ED44"/>